<name>A0ABP4SBU6_9ACTN</name>
<dbReference type="RefSeq" id="WP_344146020.1">
    <property type="nucleotide sequence ID" value="NZ_BAAANF010000003.1"/>
</dbReference>
<dbReference type="PANTHER" id="PTHR39186">
    <property type="entry name" value="DUF2071 FAMILY PROTEIN"/>
    <property type="match status" value="1"/>
</dbReference>
<dbReference type="Proteomes" id="UP001500280">
    <property type="component" value="Unassembled WGS sequence"/>
</dbReference>
<dbReference type="InterPro" id="IPR023375">
    <property type="entry name" value="ADC_dom_sf"/>
</dbReference>
<protein>
    <submittedName>
        <fullName evidence="1">YqjF family protein</fullName>
    </submittedName>
</protein>
<proteinExistence type="predicted"/>
<dbReference type="SUPFAM" id="SSF160104">
    <property type="entry name" value="Acetoacetate decarboxylase-like"/>
    <property type="match status" value="1"/>
</dbReference>
<evidence type="ECO:0000313" key="2">
    <source>
        <dbReference type="Proteomes" id="UP001500280"/>
    </source>
</evidence>
<accession>A0ABP4SBU6</accession>
<reference evidence="2" key="1">
    <citation type="journal article" date="2019" name="Int. J. Syst. Evol. Microbiol.">
        <title>The Global Catalogue of Microorganisms (GCM) 10K type strain sequencing project: providing services to taxonomists for standard genome sequencing and annotation.</title>
        <authorList>
            <consortium name="The Broad Institute Genomics Platform"/>
            <consortium name="The Broad Institute Genome Sequencing Center for Infectious Disease"/>
            <person name="Wu L."/>
            <person name="Ma J."/>
        </authorList>
    </citation>
    <scope>NUCLEOTIDE SEQUENCE [LARGE SCALE GENOMIC DNA]</scope>
    <source>
        <strain evidence="2">JCM 14307</strain>
    </source>
</reference>
<gene>
    <name evidence="1" type="ORF">GCM10009745_11340</name>
</gene>
<dbReference type="PANTHER" id="PTHR39186:SF1">
    <property type="entry name" value="DUF2071 DOMAIN-CONTAINING PROTEIN"/>
    <property type="match status" value="1"/>
</dbReference>
<organism evidence="1 2">
    <name type="scientific">Kribbella yunnanensis</name>
    <dbReference type="NCBI Taxonomy" id="190194"/>
    <lineage>
        <taxon>Bacteria</taxon>
        <taxon>Bacillati</taxon>
        <taxon>Actinomycetota</taxon>
        <taxon>Actinomycetes</taxon>
        <taxon>Propionibacteriales</taxon>
        <taxon>Kribbellaceae</taxon>
        <taxon>Kribbella</taxon>
    </lineage>
</organism>
<comment type="caution">
    <text evidence="1">The sequence shown here is derived from an EMBL/GenBank/DDBJ whole genome shotgun (WGS) entry which is preliminary data.</text>
</comment>
<dbReference type="EMBL" id="BAAANF010000003">
    <property type="protein sequence ID" value="GAA1670519.1"/>
    <property type="molecule type" value="Genomic_DNA"/>
</dbReference>
<evidence type="ECO:0000313" key="1">
    <source>
        <dbReference type="EMBL" id="GAA1670519.1"/>
    </source>
</evidence>
<dbReference type="Pfam" id="PF09844">
    <property type="entry name" value="DUF2071"/>
    <property type="match status" value="1"/>
</dbReference>
<sequence length="254" mass="28024">MSDSVGWPVAPDLRRPRILRQQWLDLTFLHWAVDPGEVARFFPPGTRPDVFEGRTYVGLVPFRMVGTGLPYGPAVPYFGTFLETNIRLYSIDDSGRRGVVFLSLDANRLAVVSIARAVFALPYRWARMTHTASGSGSGSTHTYRSRLRRPGVAVTALITVDTGPAVPTDPLADFLTARWGLHARRAGRTWYLPNHHPVWELHSATVTKLHMPGLFPSVGLPEPAGPPDHVLYSPGVPAEFGLPVKPSFRRSAAR</sequence>
<dbReference type="InterPro" id="IPR018644">
    <property type="entry name" value="DUF2071"/>
</dbReference>
<keyword evidence="2" id="KW-1185">Reference proteome</keyword>